<evidence type="ECO:0000259" key="5">
    <source>
        <dbReference type="PROSITE" id="PS50893"/>
    </source>
</evidence>
<dbReference type="Gene3D" id="3.40.50.300">
    <property type="entry name" value="P-loop containing nucleotide triphosphate hydrolases"/>
    <property type="match status" value="1"/>
</dbReference>
<evidence type="ECO:0000259" key="6">
    <source>
        <dbReference type="PROSITE" id="PS51866"/>
    </source>
</evidence>
<accession>X1ANE7</accession>
<dbReference type="PANTHER" id="PTHR42781">
    <property type="entry name" value="SPERMIDINE/PUTRESCINE IMPORT ATP-BINDING PROTEIN POTA"/>
    <property type="match status" value="1"/>
</dbReference>
<evidence type="ECO:0000313" key="7">
    <source>
        <dbReference type="EMBL" id="GAG70922.1"/>
    </source>
</evidence>
<evidence type="ECO:0008006" key="8">
    <source>
        <dbReference type="Google" id="ProtNLM"/>
    </source>
</evidence>
<dbReference type="InterPro" id="IPR004606">
    <property type="entry name" value="Mop_domain"/>
</dbReference>
<dbReference type="SUPFAM" id="SSF52540">
    <property type="entry name" value="P-loop containing nucleoside triphosphate hydrolases"/>
    <property type="match status" value="1"/>
</dbReference>
<comment type="caution">
    <text evidence="7">The sequence shown here is derived from an EMBL/GenBank/DDBJ whole genome shotgun (WGS) entry which is preliminary data.</text>
</comment>
<dbReference type="PROSITE" id="PS50893">
    <property type="entry name" value="ABC_TRANSPORTER_2"/>
    <property type="match status" value="1"/>
</dbReference>
<dbReference type="PANTHER" id="PTHR42781:SF4">
    <property type="entry name" value="SPERMIDINE_PUTRESCINE IMPORT ATP-BINDING PROTEIN POTA"/>
    <property type="match status" value="1"/>
</dbReference>
<dbReference type="EMBL" id="BART01000344">
    <property type="protein sequence ID" value="GAG70922.1"/>
    <property type="molecule type" value="Genomic_DNA"/>
</dbReference>
<keyword evidence="2" id="KW-0500">Molybdenum</keyword>
<dbReference type="InterPro" id="IPR003439">
    <property type="entry name" value="ABC_transporter-like_ATP-bd"/>
</dbReference>
<proteinExistence type="predicted"/>
<feature type="domain" description="Mop" evidence="6">
    <location>
        <begin position="296"/>
        <end position="360"/>
    </location>
</feature>
<dbReference type="GO" id="GO:0015689">
    <property type="term" value="P:molybdate ion transport"/>
    <property type="evidence" value="ECO:0007669"/>
    <property type="project" value="InterPro"/>
</dbReference>
<dbReference type="PROSITE" id="PS51866">
    <property type="entry name" value="MOP"/>
    <property type="match status" value="1"/>
</dbReference>
<dbReference type="SMART" id="SM00382">
    <property type="entry name" value="AAA"/>
    <property type="match status" value="1"/>
</dbReference>
<organism evidence="7">
    <name type="scientific">marine sediment metagenome</name>
    <dbReference type="NCBI Taxonomy" id="412755"/>
    <lineage>
        <taxon>unclassified sequences</taxon>
        <taxon>metagenomes</taxon>
        <taxon>ecological metagenomes</taxon>
    </lineage>
</organism>
<dbReference type="InterPro" id="IPR017871">
    <property type="entry name" value="ABC_transporter-like_CS"/>
</dbReference>
<dbReference type="InterPro" id="IPR003593">
    <property type="entry name" value="AAA+_ATPase"/>
</dbReference>
<name>X1ANE7_9ZZZZ</name>
<evidence type="ECO:0000256" key="4">
    <source>
        <dbReference type="ARBA" id="ARBA00022840"/>
    </source>
</evidence>
<evidence type="ECO:0000256" key="1">
    <source>
        <dbReference type="ARBA" id="ARBA00022448"/>
    </source>
</evidence>
<dbReference type="GO" id="GO:0005524">
    <property type="term" value="F:ATP binding"/>
    <property type="evidence" value="ECO:0007669"/>
    <property type="project" value="UniProtKB-KW"/>
</dbReference>
<sequence length="362" mass="41078">MEKVLEVKNLIHKYDDRIVLDIEEFELNKGEVLALVGSNGAGKSTFLRILNLLEKPSQGKVKIFGIVPTNNKQKHIFRRRMAMVFQEPLLFKSSVYDNVSYGLRIRKKNKNSIKNKVLEALEKLEISHLINRPAGTLSGGEAQRVSLARALVLEPEILLLDEPFAELDQPTREELRHNLYKIIRRENQTTLHVTHDRNETLVISDSVALMNKGKIIQRGRTEDVFNKPINEFVANFLGVETILYGKITSKREGLCIVNINNQKLEVVSDLEKGENVIACIRPENVTLLKYSLKAPLTSARNSFISTIKDISSYGLVYRVVMDCGFNLTSFITRESLDRLNLKIGEKIIASIKATSIHLLSRK</sequence>
<gene>
    <name evidence="7" type="ORF">S01H4_01765</name>
</gene>
<dbReference type="InterPro" id="IPR005116">
    <property type="entry name" value="Transp-assoc_OB_typ1"/>
</dbReference>
<dbReference type="InterPro" id="IPR050093">
    <property type="entry name" value="ABC_SmlMolc_Importer"/>
</dbReference>
<feature type="domain" description="ABC transporter" evidence="5">
    <location>
        <begin position="5"/>
        <end position="237"/>
    </location>
</feature>
<dbReference type="InterPro" id="IPR027417">
    <property type="entry name" value="P-loop_NTPase"/>
</dbReference>
<keyword evidence="1" id="KW-0813">Transport</keyword>
<dbReference type="Pfam" id="PF00005">
    <property type="entry name" value="ABC_tran"/>
    <property type="match status" value="1"/>
</dbReference>
<protein>
    <recommendedName>
        <fullName evidence="8">ABC transporter domain-containing protein</fullName>
    </recommendedName>
</protein>
<keyword evidence="4" id="KW-0067">ATP-binding</keyword>
<dbReference type="AlphaFoldDB" id="X1ANE7"/>
<reference evidence="7" key="1">
    <citation type="journal article" date="2014" name="Front. Microbiol.">
        <title>High frequency of phylogenetically diverse reductive dehalogenase-homologous genes in deep subseafloor sedimentary metagenomes.</title>
        <authorList>
            <person name="Kawai M."/>
            <person name="Futagami T."/>
            <person name="Toyoda A."/>
            <person name="Takaki Y."/>
            <person name="Nishi S."/>
            <person name="Hori S."/>
            <person name="Arai W."/>
            <person name="Tsubouchi T."/>
            <person name="Morono Y."/>
            <person name="Uchiyama I."/>
            <person name="Ito T."/>
            <person name="Fujiyama A."/>
            <person name="Inagaki F."/>
            <person name="Takami H."/>
        </authorList>
    </citation>
    <scope>NUCLEOTIDE SEQUENCE</scope>
    <source>
        <strain evidence="7">Expedition CK06-06</strain>
    </source>
</reference>
<dbReference type="Pfam" id="PF03459">
    <property type="entry name" value="TOBE"/>
    <property type="match status" value="1"/>
</dbReference>
<evidence type="ECO:0000256" key="2">
    <source>
        <dbReference type="ARBA" id="ARBA00022505"/>
    </source>
</evidence>
<keyword evidence="3" id="KW-0547">Nucleotide-binding</keyword>
<dbReference type="SUPFAM" id="SSF50331">
    <property type="entry name" value="MOP-like"/>
    <property type="match status" value="1"/>
</dbReference>
<dbReference type="GO" id="GO:0016887">
    <property type="term" value="F:ATP hydrolysis activity"/>
    <property type="evidence" value="ECO:0007669"/>
    <property type="project" value="InterPro"/>
</dbReference>
<evidence type="ECO:0000256" key="3">
    <source>
        <dbReference type="ARBA" id="ARBA00022741"/>
    </source>
</evidence>
<dbReference type="InterPro" id="IPR008995">
    <property type="entry name" value="Mo/tungstate-bd_C_term_dom"/>
</dbReference>
<dbReference type="PROSITE" id="PS00211">
    <property type="entry name" value="ABC_TRANSPORTER_1"/>
    <property type="match status" value="1"/>
</dbReference>
<dbReference type="Gene3D" id="2.40.50.100">
    <property type="match status" value="1"/>
</dbReference>